<dbReference type="InterPro" id="IPR001584">
    <property type="entry name" value="Integrase_cat-core"/>
</dbReference>
<keyword evidence="3" id="KW-0064">Aspartyl protease</keyword>
<sequence length="1048" mass="117933">MRSFLKGRMLWHYCTGVMTIPVKGTSEGDAVFLNRMIEWDSHNHMILTWIRNTSIPSISNLMGSFDDAKSAWDMLAKRQEPGQSINDYYDQLRFIWDQIDLSDPTWTCSKDAQQYASIRDEFRLYEFLMSLHKDFEPIRGQLLNRSPAPSLDTTVNELVREEARLATLQAQNKFNVLAITPSTPLIEQQPQQSGDSYGSSNRRKQTNKKFCNYCKRPGHTIETCYRRNKSTVAVANIEPTPPMASTSVESKSSGSTINLSSTELQEIIAQAVRMAGNASLSIALSVLPGKSQTWLFDSACCNHMTPHSSLFSKLDPAPHPLNIHIADGSTMHGNSLGFVSTSNLSVPGVFHVPDLSYNLCSVGQLVELGYRLIFYYSGCIVQDPRTGQELGTGPRVGHMFPVSNLHLPPVAPVSIATAAAAVSSLPFLALWHSRLGHASSSRVQQLVSRGLLGSVSKDIFYCTSCQLGKQPALPFNNSESISNSIFELIHSDVWGPSPVASIGGSRYFVVFIDDYSRYSWIFPMKSHSEILSIYRNFAKMIETQFSKRIKTFRSDNALEYTQHAFQALLHSYGTVHHLTCPGTSQQNGRAERKLRHILDTVRALLLSAKIPAPFWGEAALHAVHAINHIPSVVIHNQTPYERLFGSPPVYHHLRSFGSACFVLLQSHEHNKLESRSRLCCFLGYGETQKGYRCYDPVSHRLRVSRNVVFWEHRLFVELSHFRSSLTNSSVLEIFPDESLVPSTNTFDPPLDFSPDILMLLLDRLQMKQIDDELPHFETGSIPPHLLDYHCYTALATLHEPQTYREASTDPLWQIAMKEELDALTKNHTWDLVPLPPGQSVVGCKWIYKIKTRSDGSVERYKARLVAKGFTQEYGIDYEETFAPVARISSVRALLAVAAARQWTFFRWMHYLLLLYVDDMIITGNDLRGIQELKDFLSQQFEMKDLGHLSYFLGLEITHSTYGLYITQAKYASDLLSQAGLTDSKNVDTPVELNAHLTPSGGKPLSNPSLYRRLVGSLVYLTVTRPDISYVVHQVSQYLSAPRSTHYAA</sequence>
<dbReference type="PANTHER" id="PTHR42648">
    <property type="entry name" value="TRANSPOSASE, PUTATIVE-RELATED"/>
    <property type="match status" value="1"/>
</dbReference>
<comment type="caution">
    <text evidence="6">The sequence shown here is derived from an EMBL/GenBank/DDBJ whole genome shotgun (WGS) entry which is preliminary data.</text>
</comment>
<keyword evidence="1" id="KW-0645">Protease</keyword>
<dbReference type="GO" id="GO:0046872">
    <property type="term" value="F:metal ion binding"/>
    <property type="evidence" value="ECO:0007669"/>
    <property type="project" value="UniProtKB-KW"/>
</dbReference>
<dbReference type="Pfam" id="PF25597">
    <property type="entry name" value="SH3_retrovirus"/>
    <property type="match status" value="1"/>
</dbReference>
<evidence type="ECO:0000259" key="5">
    <source>
        <dbReference type="PROSITE" id="PS50994"/>
    </source>
</evidence>
<keyword evidence="2" id="KW-0479">Metal-binding</keyword>
<dbReference type="GO" id="GO:0015074">
    <property type="term" value="P:DNA integration"/>
    <property type="evidence" value="ECO:0007669"/>
    <property type="project" value="InterPro"/>
</dbReference>
<dbReference type="InterPro" id="IPR043502">
    <property type="entry name" value="DNA/RNA_pol_sf"/>
</dbReference>
<dbReference type="AlphaFoldDB" id="A0A438E8Q2"/>
<name>A0A438E8Q2_VITVI</name>
<dbReference type="InterPro" id="IPR012337">
    <property type="entry name" value="RNaseH-like_sf"/>
</dbReference>
<dbReference type="InterPro" id="IPR054722">
    <property type="entry name" value="PolX-like_BBD"/>
</dbReference>
<feature type="domain" description="Integrase catalytic" evidence="5">
    <location>
        <begin position="470"/>
        <end position="647"/>
    </location>
</feature>
<organism evidence="6 7">
    <name type="scientific">Vitis vinifera</name>
    <name type="common">Grape</name>
    <dbReference type="NCBI Taxonomy" id="29760"/>
    <lineage>
        <taxon>Eukaryota</taxon>
        <taxon>Viridiplantae</taxon>
        <taxon>Streptophyta</taxon>
        <taxon>Embryophyta</taxon>
        <taxon>Tracheophyta</taxon>
        <taxon>Spermatophyta</taxon>
        <taxon>Magnoliopsida</taxon>
        <taxon>eudicotyledons</taxon>
        <taxon>Gunneridae</taxon>
        <taxon>Pentapetalae</taxon>
        <taxon>rosids</taxon>
        <taxon>Vitales</taxon>
        <taxon>Vitaceae</taxon>
        <taxon>Viteae</taxon>
        <taxon>Vitis</taxon>
    </lineage>
</organism>
<dbReference type="Pfam" id="PF13976">
    <property type="entry name" value="gag_pre-integrs"/>
    <property type="match status" value="1"/>
</dbReference>
<dbReference type="PANTHER" id="PTHR42648:SF26">
    <property type="entry name" value="INTEGRASE CATALYTIC DOMAIN-CONTAINING PROTEIN"/>
    <property type="match status" value="1"/>
</dbReference>
<gene>
    <name evidence="6" type="primary">POLX_1146</name>
    <name evidence="6" type="ORF">CK203_075040</name>
</gene>
<dbReference type="SUPFAM" id="SSF53098">
    <property type="entry name" value="Ribonuclease H-like"/>
    <property type="match status" value="1"/>
</dbReference>
<evidence type="ECO:0000256" key="3">
    <source>
        <dbReference type="ARBA" id="ARBA00022750"/>
    </source>
</evidence>
<dbReference type="Pfam" id="PF00665">
    <property type="entry name" value="rve"/>
    <property type="match status" value="1"/>
</dbReference>
<dbReference type="InterPro" id="IPR039537">
    <property type="entry name" value="Retrotran_Ty1/copia-like"/>
</dbReference>
<dbReference type="SUPFAM" id="SSF56672">
    <property type="entry name" value="DNA/RNA polymerases"/>
    <property type="match status" value="1"/>
</dbReference>
<evidence type="ECO:0000313" key="7">
    <source>
        <dbReference type="Proteomes" id="UP000288805"/>
    </source>
</evidence>
<dbReference type="Pfam" id="PF22936">
    <property type="entry name" value="Pol_BBD"/>
    <property type="match status" value="1"/>
</dbReference>
<dbReference type="PROSITE" id="PS50994">
    <property type="entry name" value="INTEGRASE"/>
    <property type="match status" value="1"/>
</dbReference>
<dbReference type="InterPro" id="IPR036397">
    <property type="entry name" value="RNaseH_sf"/>
</dbReference>
<proteinExistence type="predicted"/>
<evidence type="ECO:0000256" key="4">
    <source>
        <dbReference type="ARBA" id="ARBA00022801"/>
    </source>
</evidence>
<evidence type="ECO:0000313" key="6">
    <source>
        <dbReference type="EMBL" id="RVW44058.1"/>
    </source>
</evidence>
<dbReference type="GO" id="GO:0003676">
    <property type="term" value="F:nucleic acid binding"/>
    <property type="evidence" value="ECO:0007669"/>
    <property type="project" value="InterPro"/>
</dbReference>
<protein>
    <submittedName>
        <fullName evidence="6">Retrovirus-related Pol polyprotein from transposon TNT 1-94</fullName>
    </submittedName>
</protein>
<dbReference type="InterPro" id="IPR013103">
    <property type="entry name" value="RVT_2"/>
</dbReference>
<keyword evidence="4" id="KW-0378">Hydrolase</keyword>
<dbReference type="Proteomes" id="UP000288805">
    <property type="component" value="Unassembled WGS sequence"/>
</dbReference>
<accession>A0A438E8Q2</accession>
<reference evidence="6 7" key="1">
    <citation type="journal article" date="2018" name="PLoS Genet.">
        <title>Population sequencing reveals clonal diversity and ancestral inbreeding in the grapevine cultivar Chardonnay.</title>
        <authorList>
            <person name="Roach M.J."/>
            <person name="Johnson D.L."/>
            <person name="Bohlmann J."/>
            <person name="van Vuuren H.J."/>
            <person name="Jones S.J."/>
            <person name="Pretorius I.S."/>
            <person name="Schmidt S.A."/>
            <person name="Borneman A.R."/>
        </authorList>
    </citation>
    <scope>NUCLEOTIDE SEQUENCE [LARGE SCALE GENOMIC DNA]</scope>
    <source>
        <strain evidence="7">cv. Chardonnay</strain>
        <tissue evidence="6">Leaf</tissue>
    </source>
</reference>
<dbReference type="EMBL" id="QGNW01001363">
    <property type="protein sequence ID" value="RVW44058.1"/>
    <property type="molecule type" value="Genomic_DNA"/>
</dbReference>
<evidence type="ECO:0000256" key="1">
    <source>
        <dbReference type="ARBA" id="ARBA00022670"/>
    </source>
</evidence>
<evidence type="ECO:0000256" key="2">
    <source>
        <dbReference type="ARBA" id="ARBA00022723"/>
    </source>
</evidence>
<dbReference type="Pfam" id="PF07727">
    <property type="entry name" value="RVT_2"/>
    <property type="match status" value="2"/>
</dbReference>
<feature type="non-terminal residue" evidence="6">
    <location>
        <position position="1048"/>
    </location>
</feature>
<dbReference type="Gene3D" id="3.30.420.10">
    <property type="entry name" value="Ribonuclease H-like superfamily/Ribonuclease H"/>
    <property type="match status" value="1"/>
</dbReference>
<dbReference type="GO" id="GO:0006508">
    <property type="term" value="P:proteolysis"/>
    <property type="evidence" value="ECO:0007669"/>
    <property type="project" value="UniProtKB-KW"/>
</dbReference>
<dbReference type="InterPro" id="IPR025724">
    <property type="entry name" value="GAG-pre-integrase_dom"/>
</dbReference>
<dbReference type="InterPro" id="IPR057670">
    <property type="entry name" value="SH3_retrovirus"/>
</dbReference>
<dbReference type="GO" id="GO:0004190">
    <property type="term" value="F:aspartic-type endopeptidase activity"/>
    <property type="evidence" value="ECO:0007669"/>
    <property type="project" value="UniProtKB-KW"/>
</dbReference>